<evidence type="ECO:0000313" key="3">
    <source>
        <dbReference type="Proteomes" id="UP000813463"/>
    </source>
</evidence>
<dbReference type="InterPro" id="IPR011990">
    <property type="entry name" value="TPR-like_helical_dom_sf"/>
</dbReference>
<gene>
    <name evidence="4" type="primary">LOC110786629</name>
</gene>
<dbReference type="InterPro" id="IPR002885">
    <property type="entry name" value="PPR_rpt"/>
</dbReference>
<reference evidence="4" key="2">
    <citation type="submission" date="2025-08" db="UniProtKB">
        <authorList>
            <consortium name="RefSeq"/>
        </authorList>
    </citation>
    <scope>IDENTIFICATION</scope>
    <source>
        <tissue evidence="4">Leaf</tissue>
    </source>
</reference>
<keyword evidence="1" id="KW-0677">Repeat</keyword>
<dbReference type="PANTHER" id="PTHR47926">
    <property type="entry name" value="PENTATRICOPEPTIDE REPEAT-CONTAINING PROTEIN"/>
    <property type="match status" value="1"/>
</dbReference>
<proteinExistence type="predicted"/>
<feature type="repeat" description="PPR" evidence="2">
    <location>
        <begin position="147"/>
        <end position="181"/>
    </location>
</feature>
<dbReference type="Pfam" id="PF13041">
    <property type="entry name" value="PPR_2"/>
    <property type="match status" value="3"/>
</dbReference>
<dbReference type="InterPro" id="IPR046960">
    <property type="entry name" value="PPR_At4g14850-like_plant"/>
</dbReference>
<dbReference type="SUPFAM" id="SSF48452">
    <property type="entry name" value="TPR-like"/>
    <property type="match status" value="1"/>
</dbReference>
<dbReference type="Pfam" id="PF20430">
    <property type="entry name" value="Eplus_motif"/>
    <property type="match status" value="1"/>
</dbReference>
<dbReference type="Pfam" id="PF01535">
    <property type="entry name" value="PPR"/>
    <property type="match status" value="4"/>
</dbReference>
<dbReference type="RefSeq" id="XP_056693689.1">
    <property type="nucleotide sequence ID" value="XM_056837711.1"/>
</dbReference>
<dbReference type="PROSITE" id="PS51375">
    <property type="entry name" value="PPR"/>
    <property type="match status" value="3"/>
</dbReference>
<protein>
    <submittedName>
        <fullName evidence="4">Pentatricopeptide repeat-containing protein At5g08510</fullName>
    </submittedName>
</protein>
<organism evidence="3 4">
    <name type="scientific">Spinacia oleracea</name>
    <name type="common">Spinach</name>
    <dbReference type="NCBI Taxonomy" id="3562"/>
    <lineage>
        <taxon>Eukaryota</taxon>
        <taxon>Viridiplantae</taxon>
        <taxon>Streptophyta</taxon>
        <taxon>Embryophyta</taxon>
        <taxon>Tracheophyta</taxon>
        <taxon>Spermatophyta</taxon>
        <taxon>Magnoliopsida</taxon>
        <taxon>eudicotyledons</taxon>
        <taxon>Gunneridae</taxon>
        <taxon>Pentapetalae</taxon>
        <taxon>Caryophyllales</taxon>
        <taxon>Chenopodiaceae</taxon>
        <taxon>Chenopodioideae</taxon>
        <taxon>Anserineae</taxon>
        <taxon>Spinacia</taxon>
    </lineage>
</organism>
<evidence type="ECO:0000256" key="2">
    <source>
        <dbReference type="PROSITE-ProRule" id="PRU00708"/>
    </source>
</evidence>
<dbReference type="InterPro" id="IPR046849">
    <property type="entry name" value="E2_motif"/>
</dbReference>
<feature type="repeat" description="PPR" evidence="2">
    <location>
        <begin position="281"/>
        <end position="315"/>
    </location>
</feature>
<dbReference type="PANTHER" id="PTHR47926:SF540">
    <property type="entry name" value="PENTATRICOPEPTIDE REPEAT-CONTAINING PROTEIN"/>
    <property type="match status" value="1"/>
</dbReference>
<reference evidence="3" key="1">
    <citation type="journal article" date="2021" name="Nat. Commun.">
        <title>Genomic analyses provide insights into spinach domestication and the genetic basis of agronomic traits.</title>
        <authorList>
            <person name="Cai X."/>
            <person name="Sun X."/>
            <person name="Xu C."/>
            <person name="Sun H."/>
            <person name="Wang X."/>
            <person name="Ge C."/>
            <person name="Zhang Z."/>
            <person name="Wang Q."/>
            <person name="Fei Z."/>
            <person name="Jiao C."/>
            <person name="Wang Q."/>
        </authorList>
    </citation>
    <scope>NUCLEOTIDE SEQUENCE [LARGE SCALE GENOMIC DNA]</scope>
    <source>
        <strain evidence="3">cv. Varoflay</strain>
    </source>
</reference>
<evidence type="ECO:0000256" key="1">
    <source>
        <dbReference type="ARBA" id="ARBA00022737"/>
    </source>
</evidence>
<sequence>MNQTKQIHAFSLRTGINYTQILINKLLKIPNISYARQLFDLIPQPTTNQFNKLIQAYSCHGPQKQCFSLYSQMYERHCLPNPQTFTFLFGACVSLCSPRLGRMIHAHFILSGFKFDVFATTALVDMYSKLGLVESARKQFDRMEYKDTPTWNSMISGYARCGKMEEAEILFQLIPFKSVISWTTMISGYSQNGQYVNSLNTFLSMEKKGGLKPNEVSVTSVLPACANLGALEVGERIEKYARQKGYMDNLFVSNSLLELYSKCGKLDRAMQLFNEIRDRKNLCSWNSMMMCFAIHGRYEEALHLFRLMLREGMVPDAITFVAALLACTHGGKIAKGKELFESMKDKFGIIPKLEHYGCMVDLLGRKGKLNEAYNLIQTMPMKPDSVIWGTLLGACSFHCNVEVAEKAAEALFELEPWNSGNYVILSNIYASVKRWDGVVKLRKMMKGNQVTKLAGYSCIEEADQIHMFIVEDKSHPKSNEIYAVLENVYCKIMKNDSKDDIDLFALI</sequence>
<dbReference type="NCBIfam" id="TIGR00756">
    <property type="entry name" value="PPR"/>
    <property type="match status" value="3"/>
</dbReference>
<dbReference type="Gene3D" id="1.25.40.10">
    <property type="entry name" value="Tetratricopeptide repeat domain"/>
    <property type="match status" value="3"/>
</dbReference>
<dbReference type="Proteomes" id="UP000813463">
    <property type="component" value="Chromosome 2"/>
</dbReference>
<accession>A0ABM3RDJ2</accession>
<dbReference type="Pfam" id="PF20431">
    <property type="entry name" value="E_motif"/>
    <property type="match status" value="1"/>
</dbReference>
<dbReference type="GeneID" id="110786629"/>
<name>A0ABM3RDJ2_SPIOL</name>
<feature type="repeat" description="PPR" evidence="2">
    <location>
        <begin position="249"/>
        <end position="279"/>
    </location>
</feature>
<evidence type="ECO:0000313" key="4">
    <source>
        <dbReference type="RefSeq" id="XP_056693689.1"/>
    </source>
</evidence>
<keyword evidence="3" id="KW-1185">Reference proteome</keyword>
<dbReference type="InterPro" id="IPR046848">
    <property type="entry name" value="E_motif"/>
</dbReference>